<dbReference type="AlphaFoldDB" id="Q67KF4"/>
<dbReference type="KEGG" id="sth:STH2859"/>
<feature type="transmembrane region" description="Helical" evidence="1">
    <location>
        <begin position="6"/>
        <end position="26"/>
    </location>
</feature>
<keyword evidence="3" id="KW-1185">Reference proteome</keyword>
<reference evidence="2 3" key="1">
    <citation type="journal article" date="2004" name="Nucleic Acids Res.">
        <title>Genome sequence of Symbiobacterium thermophilum, an uncultivable bacterium that depends on microbial commensalism.</title>
        <authorList>
            <person name="Ueda K."/>
            <person name="Yamashita A."/>
            <person name="Ishikawa J."/>
            <person name="Shimada M."/>
            <person name="Watsuji T."/>
            <person name="Morimura K."/>
            <person name="Ikeda H."/>
            <person name="Hattori M."/>
            <person name="Beppu T."/>
        </authorList>
    </citation>
    <scope>NUCLEOTIDE SEQUENCE [LARGE SCALE GENOMIC DNA]</scope>
    <source>
        <strain evidence="3">T / IAM 14863</strain>
    </source>
</reference>
<evidence type="ECO:0000256" key="1">
    <source>
        <dbReference type="SAM" id="Phobius"/>
    </source>
</evidence>
<protein>
    <submittedName>
        <fullName evidence="2">Uncharacterized protein</fullName>
    </submittedName>
</protein>
<keyword evidence="1" id="KW-0812">Transmembrane</keyword>
<gene>
    <name evidence="2" type="ordered locus">STH2859</name>
</gene>
<keyword evidence="1" id="KW-1133">Transmembrane helix</keyword>
<dbReference type="RefSeq" id="WP_011196978.1">
    <property type="nucleotide sequence ID" value="NC_006177.1"/>
</dbReference>
<feature type="transmembrane region" description="Helical" evidence="1">
    <location>
        <begin position="33"/>
        <end position="53"/>
    </location>
</feature>
<keyword evidence="1" id="KW-0472">Membrane</keyword>
<name>Q67KF4_SYMTH</name>
<dbReference type="STRING" id="292459.STH2859"/>
<dbReference type="EMBL" id="AP006840">
    <property type="protein sequence ID" value="BAD41844.1"/>
    <property type="molecule type" value="Genomic_DNA"/>
</dbReference>
<dbReference type="HOGENOM" id="CLU_3030779_0_0_9"/>
<sequence length="55" mass="5873">MTSLGSIIVGALGGLIVTVVVMYFWPRSRNRHLGALLAAVLGVAFAFVVMTQVRI</sequence>
<dbReference type="Proteomes" id="UP000000417">
    <property type="component" value="Chromosome"/>
</dbReference>
<evidence type="ECO:0000313" key="3">
    <source>
        <dbReference type="Proteomes" id="UP000000417"/>
    </source>
</evidence>
<proteinExistence type="predicted"/>
<accession>Q67KF4</accession>
<evidence type="ECO:0000313" key="2">
    <source>
        <dbReference type="EMBL" id="BAD41844.1"/>
    </source>
</evidence>
<organism evidence="2 3">
    <name type="scientific">Symbiobacterium thermophilum (strain DSM 24528 / JCM 14929 / IAM 14863 / T)</name>
    <dbReference type="NCBI Taxonomy" id="292459"/>
    <lineage>
        <taxon>Bacteria</taxon>
        <taxon>Bacillati</taxon>
        <taxon>Bacillota</taxon>
        <taxon>Clostridia</taxon>
        <taxon>Eubacteriales</taxon>
        <taxon>Symbiobacteriaceae</taxon>
        <taxon>Symbiobacterium</taxon>
    </lineage>
</organism>